<dbReference type="PANTHER" id="PTHR21397:SF4">
    <property type="entry name" value="ER MEMBRANE PROTEIN COMPLEX SUBUNIT 10"/>
    <property type="match status" value="1"/>
</dbReference>
<keyword evidence="12" id="KW-1185">Reference proteome</keyword>
<sequence length="313" mass="34976">MRTSLSFFLLLTLSFSLLFSQSLSFQSDELLLEDDEFEGISKQQSSELPRSSTPSPPTTAATPTTTRRRSSDSDIDSKLQFNVEHAFGDSQFSHAGTFSARLKSWSHGGQTLTKLRFSRNTLTSSEQEKFKELLQTDDFYKIRLPSNVLSPPGRNYTVSAVKASKSELVSKVHAAECQRCIARETLDEHFVIHMEGVNILAVNYGSFGACPYPRQPKFPSKWSFNSHSVLKYSELAPRTPVFVEETPEETAEAEAMNQPEKSFWAKYWMYLIPLGLMIMNGMTQALNVPEEATGQAGGGQQPGRAPNAAVRRR</sequence>
<dbReference type="Proteomes" id="UP000596660">
    <property type="component" value="Unplaced"/>
</dbReference>
<feature type="compositionally biased region" description="Low complexity" evidence="9">
    <location>
        <begin position="302"/>
        <end position="313"/>
    </location>
</feature>
<dbReference type="Gramene" id="AUR62006638-RA">
    <property type="protein sequence ID" value="AUR62006638-RA:cds"/>
    <property type="gene ID" value="AUR62006638"/>
</dbReference>
<feature type="region of interest" description="Disordered" evidence="9">
    <location>
        <begin position="41"/>
        <end position="74"/>
    </location>
</feature>
<keyword evidence="6" id="KW-0256">Endoplasmic reticulum</keyword>
<evidence type="ECO:0000256" key="1">
    <source>
        <dbReference type="ARBA" id="ARBA00004115"/>
    </source>
</evidence>
<evidence type="ECO:0000256" key="5">
    <source>
        <dbReference type="ARBA" id="ARBA00022729"/>
    </source>
</evidence>
<dbReference type="EnsemblPlants" id="AUR62006638-RA">
    <property type="protein sequence ID" value="AUR62006638-RA:cds"/>
    <property type="gene ID" value="AUR62006638"/>
</dbReference>
<dbReference type="CDD" id="cd22209">
    <property type="entry name" value="EMC10"/>
    <property type="match status" value="1"/>
</dbReference>
<name>A0A803L449_CHEQI</name>
<dbReference type="Pfam" id="PF21203">
    <property type="entry name" value="ECM10"/>
    <property type="match status" value="1"/>
</dbReference>
<dbReference type="PANTHER" id="PTHR21397">
    <property type="entry name" value="CHROMATIN COMPLEXES SUBUNIT BAP18-RELATED"/>
    <property type="match status" value="1"/>
</dbReference>
<evidence type="ECO:0000256" key="10">
    <source>
        <dbReference type="SAM" id="SignalP"/>
    </source>
</evidence>
<evidence type="ECO:0000256" key="6">
    <source>
        <dbReference type="ARBA" id="ARBA00022824"/>
    </source>
</evidence>
<proteinExistence type="inferred from homology"/>
<evidence type="ECO:0000256" key="7">
    <source>
        <dbReference type="ARBA" id="ARBA00022989"/>
    </source>
</evidence>
<comment type="similarity">
    <text evidence="2">Belongs to the EMC10 family.</text>
</comment>
<protein>
    <recommendedName>
        <fullName evidence="3">ER membrane protein complex subunit 10</fullName>
    </recommendedName>
</protein>
<keyword evidence="7" id="KW-1133">Transmembrane helix</keyword>
<dbReference type="OMA" id="AKYWMYM"/>
<feature type="region of interest" description="Disordered" evidence="9">
    <location>
        <begin position="292"/>
        <end position="313"/>
    </location>
</feature>
<evidence type="ECO:0000256" key="8">
    <source>
        <dbReference type="ARBA" id="ARBA00023136"/>
    </source>
</evidence>
<evidence type="ECO:0000313" key="11">
    <source>
        <dbReference type="EnsemblPlants" id="AUR62006638-RA:cds"/>
    </source>
</evidence>
<reference evidence="11" key="2">
    <citation type="submission" date="2021-03" db="UniProtKB">
        <authorList>
            <consortium name="EnsemblPlants"/>
        </authorList>
    </citation>
    <scope>IDENTIFICATION</scope>
</reference>
<feature type="chain" id="PRO_5031386012" description="ER membrane protein complex subunit 10" evidence="10">
    <location>
        <begin position="25"/>
        <end position="313"/>
    </location>
</feature>
<feature type="compositionally biased region" description="Low complexity" evidence="9">
    <location>
        <begin position="49"/>
        <end position="65"/>
    </location>
</feature>
<accession>A0A803L449</accession>
<evidence type="ECO:0000256" key="3">
    <source>
        <dbReference type="ARBA" id="ARBA00020105"/>
    </source>
</evidence>
<comment type="subcellular location">
    <subcellularLocation>
        <location evidence="1">Endoplasmic reticulum membrane</location>
        <topology evidence="1">Single-pass type I membrane protein</topology>
    </subcellularLocation>
</comment>
<organism evidence="11 12">
    <name type="scientific">Chenopodium quinoa</name>
    <name type="common">Quinoa</name>
    <dbReference type="NCBI Taxonomy" id="63459"/>
    <lineage>
        <taxon>Eukaryota</taxon>
        <taxon>Viridiplantae</taxon>
        <taxon>Streptophyta</taxon>
        <taxon>Embryophyta</taxon>
        <taxon>Tracheophyta</taxon>
        <taxon>Spermatophyta</taxon>
        <taxon>Magnoliopsida</taxon>
        <taxon>eudicotyledons</taxon>
        <taxon>Gunneridae</taxon>
        <taxon>Pentapetalae</taxon>
        <taxon>Caryophyllales</taxon>
        <taxon>Chenopodiaceae</taxon>
        <taxon>Chenopodioideae</taxon>
        <taxon>Atripliceae</taxon>
        <taxon>Chenopodium</taxon>
    </lineage>
</organism>
<dbReference type="GO" id="GO:0005789">
    <property type="term" value="C:endoplasmic reticulum membrane"/>
    <property type="evidence" value="ECO:0007669"/>
    <property type="project" value="UniProtKB-SubCell"/>
</dbReference>
<evidence type="ECO:0000256" key="4">
    <source>
        <dbReference type="ARBA" id="ARBA00022692"/>
    </source>
</evidence>
<evidence type="ECO:0000256" key="2">
    <source>
        <dbReference type="ARBA" id="ARBA00007695"/>
    </source>
</evidence>
<keyword evidence="4" id="KW-0812">Transmembrane</keyword>
<evidence type="ECO:0000256" key="9">
    <source>
        <dbReference type="SAM" id="MobiDB-lite"/>
    </source>
</evidence>
<dbReference type="AlphaFoldDB" id="A0A803L449"/>
<reference evidence="11" key="1">
    <citation type="journal article" date="2017" name="Nature">
        <title>The genome of Chenopodium quinoa.</title>
        <authorList>
            <person name="Jarvis D.E."/>
            <person name="Ho Y.S."/>
            <person name="Lightfoot D.J."/>
            <person name="Schmoeckel S.M."/>
            <person name="Li B."/>
            <person name="Borm T.J.A."/>
            <person name="Ohyanagi H."/>
            <person name="Mineta K."/>
            <person name="Michell C.T."/>
            <person name="Saber N."/>
            <person name="Kharbatia N.M."/>
            <person name="Rupper R.R."/>
            <person name="Sharp A.R."/>
            <person name="Dally N."/>
            <person name="Boughton B.A."/>
            <person name="Woo Y.H."/>
            <person name="Gao G."/>
            <person name="Schijlen E.G.W.M."/>
            <person name="Guo X."/>
            <person name="Momin A.A."/>
            <person name="Negrao S."/>
            <person name="Al-Babili S."/>
            <person name="Gehring C."/>
            <person name="Roessner U."/>
            <person name="Jung C."/>
            <person name="Murphy K."/>
            <person name="Arold S.T."/>
            <person name="Gojobori T."/>
            <person name="van der Linden C.G."/>
            <person name="van Loo E.N."/>
            <person name="Jellen E.N."/>
            <person name="Maughan P.J."/>
            <person name="Tester M."/>
        </authorList>
    </citation>
    <scope>NUCLEOTIDE SEQUENCE [LARGE SCALE GENOMIC DNA]</scope>
    <source>
        <strain evidence="11">cv. PI 614886</strain>
    </source>
</reference>
<evidence type="ECO:0000313" key="12">
    <source>
        <dbReference type="Proteomes" id="UP000596660"/>
    </source>
</evidence>
<keyword evidence="5 10" id="KW-0732">Signal</keyword>
<keyword evidence="8" id="KW-0472">Membrane</keyword>
<feature type="signal peptide" evidence="10">
    <location>
        <begin position="1"/>
        <end position="24"/>
    </location>
</feature>